<protein>
    <submittedName>
        <fullName evidence="8">Uncharacterized protein</fullName>
    </submittedName>
</protein>
<reference evidence="8 9" key="1">
    <citation type="submission" date="2024-04" db="EMBL/GenBank/DDBJ databases">
        <authorList>
            <person name="Waldvogel A.-M."/>
            <person name="Schoenle A."/>
        </authorList>
    </citation>
    <scope>NUCLEOTIDE SEQUENCE [LARGE SCALE GENOMIC DNA]</scope>
</reference>
<feature type="region of interest" description="Disordered" evidence="6">
    <location>
        <begin position="357"/>
        <end position="382"/>
    </location>
</feature>
<keyword evidence="2" id="KW-0963">Cytoplasm</keyword>
<keyword evidence="7" id="KW-1133">Transmembrane helix</keyword>
<dbReference type="CDD" id="cd22963">
    <property type="entry name" value="DD_CrRSP4-like"/>
    <property type="match status" value="1"/>
</dbReference>
<dbReference type="GO" id="GO:0060294">
    <property type="term" value="P:cilium movement involved in cell motility"/>
    <property type="evidence" value="ECO:0007669"/>
    <property type="project" value="InterPro"/>
</dbReference>
<organism evidence="8 9">
    <name type="scientific">Knipowitschia caucasica</name>
    <name type="common">Caucasian dwarf goby</name>
    <name type="synonym">Pomatoschistus caucasicus</name>
    <dbReference type="NCBI Taxonomy" id="637954"/>
    <lineage>
        <taxon>Eukaryota</taxon>
        <taxon>Metazoa</taxon>
        <taxon>Chordata</taxon>
        <taxon>Craniata</taxon>
        <taxon>Vertebrata</taxon>
        <taxon>Euteleostomi</taxon>
        <taxon>Actinopterygii</taxon>
        <taxon>Neopterygii</taxon>
        <taxon>Teleostei</taxon>
        <taxon>Neoteleostei</taxon>
        <taxon>Acanthomorphata</taxon>
        <taxon>Gobiaria</taxon>
        <taxon>Gobiiformes</taxon>
        <taxon>Gobioidei</taxon>
        <taxon>Gobiidae</taxon>
        <taxon>Gobiinae</taxon>
        <taxon>Knipowitschia</taxon>
    </lineage>
</organism>
<comment type="subcellular location">
    <subcellularLocation>
        <location evidence="1">Cytoplasm</location>
        <location evidence="1">Cytoskeleton</location>
        <location evidence="1">Cilium axoneme</location>
    </subcellularLocation>
</comment>
<keyword evidence="4" id="KW-0206">Cytoskeleton</keyword>
<evidence type="ECO:0000256" key="4">
    <source>
        <dbReference type="ARBA" id="ARBA00023212"/>
    </source>
</evidence>
<dbReference type="GO" id="GO:0001534">
    <property type="term" value="C:radial spoke"/>
    <property type="evidence" value="ECO:0007669"/>
    <property type="project" value="InterPro"/>
</dbReference>
<dbReference type="AlphaFoldDB" id="A0AAV2JI10"/>
<evidence type="ECO:0000256" key="1">
    <source>
        <dbReference type="ARBA" id="ARBA00004430"/>
    </source>
</evidence>
<evidence type="ECO:0000256" key="5">
    <source>
        <dbReference type="ARBA" id="ARBA00023273"/>
    </source>
</evidence>
<feature type="compositionally biased region" description="Acidic residues" evidence="6">
    <location>
        <begin position="357"/>
        <end position="370"/>
    </location>
</feature>
<dbReference type="PANTHER" id="PTHR13159">
    <property type="entry name" value="RADIAL SPOKEHEAD-RELATED"/>
    <property type="match status" value="1"/>
</dbReference>
<evidence type="ECO:0000256" key="2">
    <source>
        <dbReference type="ARBA" id="ARBA00022490"/>
    </source>
</evidence>
<keyword evidence="5" id="KW-0966">Cell projection</keyword>
<keyword evidence="7" id="KW-0812">Transmembrane</keyword>
<evidence type="ECO:0000256" key="3">
    <source>
        <dbReference type="ARBA" id="ARBA00023069"/>
    </source>
</evidence>
<keyword evidence="9" id="KW-1185">Reference proteome</keyword>
<feature type="transmembrane region" description="Helical" evidence="7">
    <location>
        <begin position="496"/>
        <end position="515"/>
    </location>
</feature>
<keyword evidence="3" id="KW-0969">Cilium</keyword>
<dbReference type="GO" id="GO:0035082">
    <property type="term" value="P:axoneme assembly"/>
    <property type="evidence" value="ECO:0007669"/>
    <property type="project" value="TreeGrafter"/>
</dbReference>
<feature type="compositionally biased region" description="Acidic residues" evidence="6">
    <location>
        <begin position="169"/>
        <end position="184"/>
    </location>
</feature>
<evidence type="ECO:0000313" key="9">
    <source>
        <dbReference type="Proteomes" id="UP001497482"/>
    </source>
</evidence>
<dbReference type="PANTHER" id="PTHR13159:SF0">
    <property type="entry name" value="RADIAL SPOKE HEAD 6 HOMOLOG A"/>
    <property type="match status" value="1"/>
</dbReference>
<sequence>MKKLFVTYDSRTSGPSPAIQLLARFKAFLLKSSSKTNGNVYDHLTQVLVKIIEERPADAVDVIEDISHNVKRALYVDSQSTLRDLSEETPVETMAQQQQDLFKLLPEGDQEYELVTMTTLMKSLRLQIPHRSHQTVTVKKMTRARPSQPAGEIIGTERNYLIAEAEYREGEEEEEQNAEEAPGEEQEKQDTEMDSLPKWTYKPPPVVPTEAVGTGTNRYMYFVCNEPGLPWTKLPTVTPAQITTARLIRKFFTGRLDAPIVSCPPFPGNESNYLRAQIARISAGTQVSPQGFYQFREEEGTKAEEEVPQDGYEVHPEFEGVAAVKLAESLSAWVHHTQHILKQGRCMWVNLTLKNTEEEEEGEEREEAEPELGPPLLTPLSQDEEGFQTLPWTLRMSSRLTPEPALAFVRSNLWPGAYATGKKFENVYVGWGLKYTAQSCSPPVPPRPQREYLTGPDVMEVPDPTVEEEQEERSFFRKKLSLAWRIFKRDRECKRWLYTVLILTLYLLVVLLIFLI</sequence>
<keyword evidence="7" id="KW-0472">Membrane</keyword>
<dbReference type="InterPro" id="IPR006802">
    <property type="entry name" value="Radial_spoke"/>
</dbReference>
<gene>
    <name evidence="8" type="ORF">KC01_LOCUS8484</name>
</gene>
<accession>A0AAV2JI10</accession>
<evidence type="ECO:0000313" key="8">
    <source>
        <dbReference type="EMBL" id="CAL1577100.1"/>
    </source>
</evidence>
<evidence type="ECO:0000256" key="7">
    <source>
        <dbReference type="SAM" id="Phobius"/>
    </source>
</evidence>
<feature type="region of interest" description="Disordered" evidence="6">
    <location>
        <begin position="168"/>
        <end position="203"/>
    </location>
</feature>
<dbReference type="Proteomes" id="UP001497482">
    <property type="component" value="Chromosome 13"/>
</dbReference>
<proteinExistence type="predicted"/>
<dbReference type="Pfam" id="PF04712">
    <property type="entry name" value="Radial_spoke"/>
    <property type="match status" value="1"/>
</dbReference>
<evidence type="ECO:0000256" key="6">
    <source>
        <dbReference type="SAM" id="MobiDB-lite"/>
    </source>
</evidence>
<name>A0AAV2JI10_KNICA</name>
<dbReference type="EMBL" id="OZ035835">
    <property type="protein sequence ID" value="CAL1577100.1"/>
    <property type="molecule type" value="Genomic_DNA"/>
</dbReference>